<dbReference type="Gene3D" id="3.40.525.10">
    <property type="entry name" value="CRAL-TRIO lipid binding domain"/>
    <property type="match status" value="1"/>
</dbReference>
<reference evidence="4 5" key="1">
    <citation type="submission" date="2021-08" db="EMBL/GenBank/DDBJ databases">
        <title>Draft Genome Sequence of Phanerochaete sordida strain YK-624.</title>
        <authorList>
            <person name="Mori T."/>
            <person name="Dohra H."/>
            <person name="Suzuki T."/>
            <person name="Kawagishi H."/>
            <person name="Hirai H."/>
        </authorList>
    </citation>
    <scope>NUCLEOTIDE SEQUENCE [LARGE SCALE GENOMIC DNA]</scope>
    <source>
        <strain evidence="4 5">YK-624</strain>
    </source>
</reference>
<dbReference type="SMART" id="SM00516">
    <property type="entry name" value="SEC14"/>
    <property type="match status" value="1"/>
</dbReference>
<accession>A0A9P3LG64</accession>
<dbReference type="Proteomes" id="UP000703269">
    <property type="component" value="Unassembled WGS sequence"/>
</dbReference>
<dbReference type="InterPro" id="IPR036865">
    <property type="entry name" value="CRAL-TRIO_dom_sf"/>
</dbReference>
<feature type="region of interest" description="Disordered" evidence="1">
    <location>
        <begin position="276"/>
        <end position="301"/>
    </location>
</feature>
<sequence length="406" mass="45206">MAFDILNALQQQYELLDSLYDQNVQAARQLQSTLEHEILPGLVDEEGWGEDDIHRAVEWLRDTPSVFRMLKRHNLTISLALEALRTTLQWRLRTLPPLAGQPAMPYFTCLPSHAHDPFGRPIVVIQAAKLLSGTEDLKQRAVRTSELMRAHLVQLNKAHSSSGGARPILQYVALLDIGGMSLNSMQTIDLMNWHVQELLPRFPGMLAAVLILNYSWAHAGAWGIARRVLPASTLQKLFFVGPADLRQLLSPRVLPKEYGGALPPIAALPNALADASGPAAKAPPGAREGEPDACTTEGSGPARLAGTNLRPVLSSMSLLNPFFGYPAAYDDAAMPSLRHGRRRKRDLLYTLVRLWWARWGTRTVFLAVLFVLLLYARRWRTPLRLLLERRRPGTLPVCSFLLALVP</sequence>
<dbReference type="CDD" id="cd00170">
    <property type="entry name" value="SEC14"/>
    <property type="match status" value="1"/>
</dbReference>
<evidence type="ECO:0000256" key="1">
    <source>
        <dbReference type="SAM" id="MobiDB-lite"/>
    </source>
</evidence>
<comment type="caution">
    <text evidence="4">The sequence shown here is derived from an EMBL/GenBank/DDBJ whole genome shotgun (WGS) entry which is preliminary data.</text>
</comment>
<dbReference type="InterPro" id="IPR001251">
    <property type="entry name" value="CRAL-TRIO_dom"/>
</dbReference>
<protein>
    <submittedName>
        <fullName evidence="4">CRAL/TRIO domain-containing protein</fullName>
    </submittedName>
</protein>
<proteinExistence type="predicted"/>
<evidence type="ECO:0000313" key="4">
    <source>
        <dbReference type="EMBL" id="GJE92757.1"/>
    </source>
</evidence>
<dbReference type="InterPro" id="IPR052432">
    <property type="entry name" value="PITP/CRAL-TRIO"/>
</dbReference>
<dbReference type="AlphaFoldDB" id="A0A9P3LG64"/>
<dbReference type="EMBL" id="BPQB01000028">
    <property type="protein sequence ID" value="GJE92757.1"/>
    <property type="molecule type" value="Genomic_DNA"/>
</dbReference>
<dbReference type="OrthoDB" id="75724at2759"/>
<keyword evidence="5" id="KW-1185">Reference proteome</keyword>
<name>A0A9P3LG64_9APHY</name>
<evidence type="ECO:0000313" key="5">
    <source>
        <dbReference type="Proteomes" id="UP000703269"/>
    </source>
</evidence>
<dbReference type="SUPFAM" id="SSF52087">
    <property type="entry name" value="CRAL/TRIO domain"/>
    <property type="match status" value="1"/>
</dbReference>
<dbReference type="PANTHER" id="PTHR46590:SF4">
    <property type="entry name" value="CRAL-TRIO DOMAIN-CONTAINING PROTEIN"/>
    <property type="match status" value="1"/>
</dbReference>
<dbReference type="PANTHER" id="PTHR46590">
    <property type="entry name" value="PHOSPHATIDYLINOSITOL TRANSFER PROTEIN CSR1-RELATED"/>
    <property type="match status" value="1"/>
</dbReference>
<keyword evidence="2" id="KW-0812">Transmembrane</keyword>
<feature type="domain" description="CRAL-TRIO" evidence="3">
    <location>
        <begin position="116"/>
        <end position="266"/>
    </location>
</feature>
<keyword evidence="2" id="KW-1133">Transmembrane helix</keyword>
<organism evidence="4 5">
    <name type="scientific">Phanerochaete sordida</name>
    <dbReference type="NCBI Taxonomy" id="48140"/>
    <lineage>
        <taxon>Eukaryota</taxon>
        <taxon>Fungi</taxon>
        <taxon>Dikarya</taxon>
        <taxon>Basidiomycota</taxon>
        <taxon>Agaricomycotina</taxon>
        <taxon>Agaricomycetes</taxon>
        <taxon>Polyporales</taxon>
        <taxon>Phanerochaetaceae</taxon>
        <taxon>Phanerochaete</taxon>
    </lineage>
</organism>
<dbReference type="Pfam" id="PF00650">
    <property type="entry name" value="CRAL_TRIO"/>
    <property type="match status" value="1"/>
</dbReference>
<gene>
    <name evidence="4" type="ORF">PsYK624_089130</name>
</gene>
<evidence type="ECO:0000256" key="2">
    <source>
        <dbReference type="SAM" id="Phobius"/>
    </source>
</evidence>
<feature type="compositionally biased region" description="Low complexity" evidence="1">
    <location>
        <begin position="276"/>
        <end position="286"/>
    </location>
</feature>
<keyword evidence="2" id="KW-0472">Membrane</keyword>
<evidence type="ECO:0000259" key="3">
    <source>
        <dbReference type="PROSITE" id="PS50191"/>
    </source>
</evidence>
<feature type="transmembrane region" description="Helical" evidence="2">
    <location>
        <begin position="355"/>
        <end position="376"/>
    </location>
</feature>
<dbReference type="PROSITE" id="PS50191">
    <property type="entry name" value="CRAL_TRIO"/>
    <property type="match status" value="1"/>
</dbReference>